<feature type="domain" description="GFO/IDH/MocA-like oxidoreductase" evidence="7">
    <location>
        <begin position="148"/>
        <end position="278"/>
    </location>
</feature>
<evidence type="ECO:0000256" key="2">
    <source>
        <dbReference type="ARBA" id="ARBA00023002"/>
    </source>
</evidence>
<dbReference type="InterPro" id="IPR000683">
    <property type="entry name" value="Gfo/Idh/MocA-like_OxRdtase_N"/>
</dbReference>
<sequence length="366" mass="39965">MTQQASMVRWGILGTGDNATKFVKDLLIDPATRQVHDVTHDIVAVASSSAIEKAQNLLSTTHTPSTARAYGSYEALVADPNVDIVYVASPHSHHFAHTRLALLANKHVLAEKAFTVNAEQAQVLVDLARKRGLFLMEALWTRFFPLTRHVQHLVREGVIGTVQRIVADRNLGRNVEELYGTKHRLVNPALAGGALLDLAVYPLTWVFLFLSADRPLASVPLRTTGSVIKYKETGVDETVTVVLTSPETQTQGVATASLRVTPDPQEPGVRILGTKGQIQVFGPAARPDSIKVVVYGSAGDASTTAFPIPVGHGLFWEADECARRVQAGERESPVMPLAETLLMMRVFDQVREQNQLQYPDEIEAIA</sequence>
<proteinExistence type="inferred from homology"/>
<dbReference type="SUPFAM" id="SSF55347">
    <property type="entry name" value="Glyceraldehyde-3-phosphate dehydrogenase-like, C-terminal domain"/>
    <property type="match status" value="1"/>
</dbReference>
<evidence type="ECO:0000259" key="6">
    <source>
        <dbReference type="Pfam" id="PF01408"/>
    </source>
</evidence>
<feature type="domain" description="Gfo/Idh/MocA-like oxidoreductase N-terminal" evidence="6">
    <location>
        <begin position="8"/>
        <end position="136"/>
    </location>
</feature>
<dbReference type="EC" id="1.1.1.179" evidence="3"/>
<dbReference type="AlphaFoldDB" id="A0A8G1RS14"/>
<keyword evidence="2" id="KW-0560">Oxidoreductase</keyword>
<protein>
    <recommendedName>
        <fullName evidence="3">D-xylose 1-dehydrogenase (NADP(+), D-xylono-1,5-lactone-forming)</fullName>
        <ecNumber evidence="3">1.1.1.179</ecNumber>
    </recommendedName>
    <alternativeName>
        <fullName evidence="4">D-xylose-NADP dehydrogenase</fullName>
    </alternativeName>
</protein>
<dbReference type="SUPFAM" id="SSF51735">
    <property type="entry name" value="NAD(P)-binding Rossmann-fold domains"/>
    <property type="match status" value="1"/>
</dbReference>
<organism evidence="8 9">
    <name type="scientific">Aspergillus fijiensis CBS 313.89</name>
    <dbReference type="NCBI Taxonomy" id="1448319"/>
    <lineage>
        <taxon>Eukaryota</taxon>
        <taxon>Fungi</taxon>
        <taxon>Dikarya</taxon>
        <taxon>Ascomycota</taxon>
        <taxon>Pezizomycotina</taxon>
        <taxon>Eurotiomycetes</taxon>
        <taxon>Eurotiomycetidae</taxon>
        <taxon>Eurotiales</taxon>
        <taxon>Aspergillaceae</taxon>
        <taxon>Aspergillus</taxon>
    </lineage>
</organism>
<evidence type="ECO:0000259" key="7">
    <source>
        <dbReference type="Pfam" id="PF22725"/>
    </source>
</evidence>
<dbReference type="PANTHER" id="PTHR22604">
    <property type="entry name" value="OXIDOREDUCTASES"/>
    <property type="match status" value="1"/>
</dbReference>
<dbReference type="InterPro" id="IPR055170">
    <property type="entry name" value="GFO_IDH_MocA-like_dom"/>
</dbReference>
<evidence type="ECO:0000313" key="8">
    <source>
        <dbReference type="EMBL" id="RAK77713.1"/>
    </source>
</evidence>
<evidence type="ECO:0000256" key="1">
    <source>
        <dbReference type="ARBA" id="ARBA00010928"/>
    </source>
</evidence>
<reference evidence="8 9" key="1">
    <citation type="submission" date="2018-02" db="EMBL/GenBank/DDBJ databases">
        <title>The genomes of Aspergillus section Nigri reveals drivers in fungal speciation.</title>
        <authorList>
            <consortium name="DOE Joint Genome Institute"/>
            <person name="Vesth T.C."/>
            <person name="Nybo J."/>
            <person name="Theobald S."/>
            <person name="Brandl J."/>
            <person name="Frisvad J.C."/>
            <person name="Nielsen K.F."/>
            <person name="Lyhne E.K."/>
            <person name="Kogle M.E."/>
            <person name="Kuo A."/>
            <person name="Riley R."/>
            <person name="Clum A."/>
            <person name="Nolan M."/>
            <person name="Lipzen A."/>
            <person name="Salamov A."/>
            <person name="Henrissat B."/>
            <person name="Wiebenga A."/>
            <person name="De vries R.P."/>
            <person name="Grigoriev I.V."/>
            <person name="Mortensen U.H."/>
            <person name="Andersen M.R."/>
            <person name="Baker S.E."/>
        </authorList>
    </citation>
    <scope>NUCLEOTIDE SEQUENCE [LARGE SCALE GENOMIC DNA]</scope>
    <source>
        <strain evidence="8 9">CBS 313.89</strain>
    </source>
</reference>
<evidence type="ECO:0000313" key="9">
    <source>
        <dbReference type="Proteomes" id="UP000249789"/>
    </source>
</evidence>
<comment type="catalytic activity">
    <reaction evidence="5">
        <text>D-xylose + NADP(+) = D-xylono-1,5-lactone + NADPH + H(+)</text>
        <dbReference type="Rhea" id="RHEA:22000"/>
        <dbReference type="ChEBI" id="CHEBI:15378"/>
        <dbReference type="ChEBI" id="CHEBI:15867"/>
        <dbReference type="ChEBI" id="CHEBI:53455"/>
        <dbReference type="ChEBI" id="CHEBI:57783"/>
        <dbReference type="ChEBI" id="CHEBI:58349"/>
        <dbReference type="EC" id="1.1.1.179"/>
    </reaction>
</comment>
<dbReference type="InterPro" id="IPR036291">
    <property type="entry name" value="NAD(P)-bd_dom_sf"/>
</dbReference>
<dbReference type="GeneID" id="63856224"/>
<dbReference type="VEuPathDB" id="FungiDB:BO72DRAFT_103707"/>
<accession>A0A8G1RS14</accession>
<evidence type="ECO:0000256" key="4">
    <source>
        <dbReference type="ARBA" id="ARBA00042988"/>
    </source>
</evidence>
<keyword evidence="9" id="KW-1185">Reference proteome</keyword>
<dbReference type="Pfam" id="PF22725">
    <property type="entry name" value="GFO_IDH_MocA_C3"/>
    <property type="match status" value="1"/>
</dbReference>
<name>A0A8G1RS14_9EURO</name>
<dbReference type="EMBL" id="KZ824641">
    <property type="protein sequence ID" value="RAK77713.1"/>
    <property type="molecule type" value="Genomic_DNA"/>
</dbReference>
<dbReference type="PANTHER" id="PTHR22604:SF115">
    <property type="entry name" value="DIHYDRODIOL DEHYDROGENASE, PUTATIVE (AFU_ORTHOLOGUE AFUA_1G07520)-RELATED"/>
    <property type="match status" value="1"/>
</dbReference>
<dbReference type="InterPro" id="IPR050984">
    <property type="entry name" value="Gfo/Idh/MocA_domain"/>
</dbReference>
<evidence type="ECO:0000256" key="3">
    <source>
        <dbReference type="ARBA" id="ARBA00038984"/>
    </source>
</evidence>
<dbReference type="GO" id="GO:0047837">
    <property type="term" value="F:D-xylose 1-dehydrogenase (NADP+) activity"/>
    <property type="evidence" value="ECO:0007669"/>
    <property type="project" value="UniProtKB-EC"/>
</dbReference>
<dbReference type="Gene3D" id="3.40.50.720">
    <property type="entry name" value="NAD(P)-binding Rossmann-like Domain"/>
    <property type="match status" value="1"/>
</dbReference>
<dbReference type="Proteomes" id="UP000249789">
    <property type="component" value="Unassembled WGS sequence"/>
</dbReference>
<evidence type="ECO:0000256" key="5">
    <source>
        <dbReference type="ARBA" id="ARBA00049233"/>
    </source>
</evidence>
<comment type="similarity">
    <text evidence="1">Belongs to the Gfo/Idh/MocA family.</text>
</comment>
<gene>
    <name evidence="8" type="ORF">BO72DRAFT_103707</name>
</gene>
<dbReference type="GO" id="GO:0000166">
    <property type="term" value="F:nucleotide binding"/>
    <property type="evidence" value="ECO:0007669"/>
    <property type="project" value="InterPro"/>
</dbReference>
<dbReference type="Gene3D" id="3.30.360.10">
    <property type="entry name" value="Dihydrodipicolinate Reductase, domain 2"/>
    <property type="match status" value="1"/>
</dbReference>
<dbReference type="Pfam" id="PF01408">
    <property type="entry name" value="GFO_IDH_MocA"/>
    <property type="match status" value="1"/>
</dbReference>
<dbReference type="OrthoDB" id="2129491at2759"/>
<dbReference type="RefSeq" id="XP_040801723.1">
    <property type="nucleotide sequence ID" value="XM_040938891.1"/>
</dbReference>